<dbReference type="AlphaFoldDB" id="A0A7T8DVA8"/>
<evidence type="ECO:0000256" key="1">
    <source>
        <dbReference type="SAM" id="SignalP"/>
    </source>
</evidence>
<feature type="signal peptide" evidence="1">
    <location>
        <begin position="1"/>
        <end position="23"/>
    </location>
</feature>
<evidence type="ECO:0000259" key="2">
    <source>
        <dbReference type="Pfam" id="PF07127"/>
    </source>
</evidence>
<sequence length="58" mass="6621">MARVLKFIYTLIIFVSLIILVSSKDQVLCVTDKECRHNTCDSPFVSKCRMFFCLCGLA</sequence>
<protein>
    <submittedName>
        <fullName evidence="3">Nodule-specific cysteine-rich peptide G48</fullName>
    </submittedName>
</protein>
<organism evidence="3">
    <name type="scientific">Pisum sativum</name>
    <name type="common">Garden pea</name>
    <name type="synonym">Lathyrus oleraceus</name>
    <dbReference type="NCBI Taxonomy" id="3888"/>
    <lineage>
        <taxon>Eukaryota</taxon>
        <taxon>Viridiplantae</taxon>
        <taxon>Streptophyta</taxon>
        <taxon>Embryophyta</taxon>
        <taxon>Tracheophyta</taxon>
        <taxon>Spermatophyta</taxon>
        <taxon>Magnoliopsida</taxon>
        <taxon>eudicotyledons</taxon>
        <taxon>Gunneridae</taxon>
        <taxon>Pentapetalae</taxon>
        <taxon>rosids</taxon>
        <taxon>fabids</taxon>
        <taxon>Fabales</taxon>
        <taxon>Fabaceae</taxon>
        <taxon>Papilionoideae</taxon>
        <taxon>50 kb inversion clade</taxon>
        <taxon>NPAAA clade</taxon>
        <taxon>Hologalegina</taxon>
        <taxon>IRL clade</taxon>
        <taxon>Fabeae</taxon>
        <taxon>Lathyrus</taxon>
    </lineage>
</organism>
<dbReference type="InterPro" id="IPR009810">
    <property type="entry name" value="Nodulin_late_dom"/>
</dbReference>
<keyword evidence="1" id="KW-0732">Signal</keyword>
<dbReference type="GO" id="GO:0046872">
    <property type="term" value="F:metal ion binding"/>
    <property type="evidence" value="ECO:0007669"/>
    <property type="project" value="InterPro"/>
</dbReference>
<proteinExistence type="evidence at transcript level"/>
<evidence type="ECO:0000313" key="3">
    <source>
        <dbReference type="EMBL" id="QQO74664.1"/>
    </source>
</evidence>
<feature type="domain" description="Late nodulin" evidence="2">
    <location>
        <begin position="1"/>
        <end position="53"/>
    </location>
</feature>
<dbReference type="Pfam" id="PF07127">
    <property type="entry name" value="Nodulin_late"/>
    <property type="match status" value="1"/>
</dbReference>
<accession>A0A7T8DVA8</accession>
<dbReference type="EMBL" id="MT371146">
    <property type="protein sequence ID" value="QQO74664.1"/>
    <property type="molecule type" value="mRNA"/>
</dbReference>
<name>A0A7T8DVA8_PEA</name>
<reference evidence="3" key="1">
    <citation type="journal article" date="2020" name="Mol. Cell">
        <title>Proteome analysis reveals a significant host-specific response in Rhizobium leguminosarum bv viciae endosymbiotic cells.</title>
        <authorList>
            <person name="Duran D."/>
            <person name="Albareda M."/>
            <person name="Marina A."/>
            <person name="Garcia C."/>
            <person name="Ruiz-Argueso T."/>
            <person name="Palacios J."/>
        </authorList>
    </citation>
    <scope>NUCLEOTIDE SEQUENCE</scope>
    <source>
        <tissue evidence="3">Root nodules</tissue>
    </source>
</reference>
<feature type="chain" id="PRO_5031544062" evidence="1">
    <location>
        <begin position="24"/>
        <end position="58"/>
    </location>
</feature>